<dbReference type="GO" id="GO:0006526">
    <property type="term" value="P:L-arginine biosynthetic process"/>
    <property type="evidence" value="ECO:0007669"/>
    <property type="project" value="UniProtKB-KW"/>
</dbReference>
<feature type="binding site" evidence="10">
    <location>
        <begin position="298"/>
        <end position="299"/>
    </location>
    <ligand>
        <name>pyridoxal 5'-phosphate</name>
        <dbReference type="ChEBI" id="CHEBI:597326"/>
    </ligand>
</feature>
<dbReference type="PANTHER" id="PTHR42684:SF3">
    <property type="entry name" value="ADENOSYLMETHIONINE-8-AMINO-7-OXONONANOATE AMINOTRANSFERASE"/>
    <property type="match status" value="1"/>
</dbReference>
<comment type="similarity">
    <text evidence="10">Belongs to the class-III pyridoxal-phosphate-dependent aminotransferase family. BioA subfamily.</text>
</comment>
<dbReference type="InterPro" id="IPR015422">
    <property type="entry name" value="PyrdxlP-dep_Trfase_small"/>
</dbReference>
<evidence type="ECO:0000313" key="11">
    <source>
        <dbReference type="EMBL" id="KRQ97071.1"/>
    </source>
</evidence>
<dbReference type="EC" id="2.6.1.62" evidence="10"/>
<organism evidence="11 12">
    <name type="scientific">Bradyrhizobium valentinum</name>
    <dbReference type="NCBI Taxonomy" id="1518501"/>
    <lineage>
        <taxon>Bacteria</taxon>
        <taxon>Pseudomonadati</taxon>
        <taxon>Pseudomonadota</taxon>
        <taxon>Alphaproteobacteria</taxon>
        <taxon>Hyphomicrobiales</taxon>
        <taxon>Nitrobacteraceae</taxon>
        <taxon>Bradyrhizobium</taxon>
    </lineage>
</organism>
<dbReference type="NCBIfam" id="NF004624">
    <property type="entry name" value="PRK05964.1"/>
    <property type="match status" value="1"/>
</dbReference>
<dbReference type="PANTHER" id="PTHR42684">
    <property type="entry name" value="ADENOSYLMETHIONINE-8-AMINO-7-OXONONANOATE AMINOTRANSFERASE"/>
    <property type="match status" value="1"/>
</dbReference>
<dbReference type="GO" id="GO:0005737">
    <property type="term" value="C:cytoplasm"/>
    <property type="evidence" value="ECO:0007669"/>
    <property type="project" value="UniProtKB-SubCell"/>
</dbReference>
<feature type="site" description="Participates in the substrate recognition with KAPA and in a stacking interaction with the adenine ring of SAM" evidence="10">
    <location>
        <position position="13"/>
    </location>
</feature>
<dbReference type="Pfam" id="PF00202">
    <property type="entry name" value="Aminotran_3"/>
    <property type="match status" value="1"/>
</dbReference>
<feature type="binding site" evidence="10">
    <location>
        <position position="234"/>
    </location>
    <ligand>
        <name>pyridoxal 5'-phosphate</name>
        <dbReference type="ChEBI" id="CHEBI:597326"/>
    </ligand>
</feature>
<dbReference type="InterPro" id="IPR015424">
    <property type="entry name" value="PyrdxlP-dep_Trfase"/>
</dbReference>
<dbReference type="STRING" id="1518501.CQ10_36325"/>
<dbReference type="OrthoDB" id="9801834at2"/>
<evidence type="ECO:0000256" key="2">
    <source>
        <dbReference type="ARBA" id="ARBA00005063"/>
    </source>
</evidence>
<keyword evidence="7 10" id="KW-0093">Biotin biosynthesis</keyword>
<evidence type="ECO:0000256" key="3">
    <source>
        <dbReference type="ARBA" id="ARBA00022571"/>
    </source>
</evidence>
<dbReference type="Proteomes" id="UP000051913">
    <property type="component" value="Unassembled WGS sequence"/>
</dbReference>
<feature type="binding site" evidence="10">
    <location>
        <begin position="108"/>
        <end position="109"/>
    </location>
    <ligand>
        <name>pyridoxal 5'-phosphate</name>
        <dbReference type="ChEBI" id="CHEBI:597326"/>
    </ligand>
</feature>
<dbReference type="AlphaFoldDB" id="A0A0R3KJ58"/>
<feature type="binding site" evidence="10">
    <location>
        <position position="297"/>
    </location>
    <ligand>
        <name>substrate</name>
    </ligand>
</feature>
<keyword evidence="5 10" id="KW-0808">Transferase</keyword>
<comment type="catalytic activity">
    <reaction evidence="9 10">
        <text>(8S)-8-amino-7-oxononanoate + S-adenosyl-L-methionine = S-adenosyl-4-methylsulfanyl-2-oxobutanoate + (7R,8S)-7,8-diammoniononanoate</text>
        <dbReference type="Rhea" id="RHEA:16861"/>
        <dbReference type="ChEBI" id="CHEBI:16490"/>
        <dbReference type="ChEBI" id="CHEBI:59789"/>
        <dbReference type="ChEBI" id="CHEBI:149468"/>
        <dbReference type="ChEBI" id="CHEBI:149469"/>
        <dbReference type="EC" id="2.6.1.62"/>
    </reaction>
</comment>
<dbReference type="CDD" id="cd00610">
    <property type="entry name" value="OAT_like"/>
    <property type="match status" value="1"/>
</dbReference>
<comment type="function">
    <text evidence="10">Catalyzes the transfer of the alpha-amino group from S-adenosyl-L-methionine (SAM) to 7-keto-8-aminopelargonic acid (KAPA) to form 7,8-diaminopelargonic acid (DAPA). It is the only aminotransferase known to utilize SAM as an amino donor.</text>
</comment>
<evidence type="ECO:0000256" key="10">
    <source>
        <dbReference type="HAMAP-Rule" id="MF_00834"/>
    </source>
</evidence>
<evidence type="ECO:0000256" key="7">
    <source>
        <dbReference type="ARBA" id="ARBA00022756"/>
    </source>
</evidence>
<comment type="caution">
    <text evidence="11">The sequence shown here is derived from an EMBL/GenBank/DDBJ whole genome shotgun (WGS) entry which is preliminary data.</text>
</comment>
<dbReference type="NCBIfam" id="TIGR00508">
    <property type="entry name" value="bioA"/>
    <property type="match status" value="1"/>
</dbReference>
<dbReference type="GO" id="GO:0004141">
    <property type="term" value="F:dethiobiotin synthase activity"/>
    <property type="evidence" value="ECO:0007669"/>
    <property type="project" value="TreeGrafter"/>
</dbReference>
<dbReference type="UniPathway" id="UPA00078">
    <property type="reaction ID" value="UER00160"/>
</dbReference>
<comment type="subunit">
    <text evidence="10">Homodimer.</text>
</comment>
<feature type="modified residue" description="N6-(pyridoxal phosphate)lysine" evidence="10">
    <location>
        <position position="263"/>
    </location>
</feature>
<dbReference type="GO" id="GO:0009102">
    <property type="term" value="P:biotin biosynthetic process"/>
    <property type="evidence" value="ECO:0007669"/>
    <property type="project" value="UniProtKB-UniRule"/>
</dbReference>
<evidence type="ECO:0000256" key="6">
    <source>
        <dbReference type="ARBA" id="ARBA00022691"/>
    </source>
</evidence>
<feature type="binding site" evidence="10">
    <location>
        <position position="387"/>
    </location>
    <ligand>
        <name>substrate</name>
    </ligand>
</feature>
<feature type="binding site" evidence="10">
    <location>
        <position position="140"/>
    </location>
    <ligand>
        <name>substrate</name>
    </ligand>
</feature>
<comment type="pathway">
    <text evidence="2 10">Cofactor biosynthesis; biotin biosynthesis; 7,8-diaminononanoate from 8-amino-7-oxononanoate (SAM route): step 1/1.</text>
</comment>
<evidence type="ECO:0000256" key="8">
    <source>
        <dbReference type="ARBA" id="ARBA00022898"/>
    </source>
</evidence>
<comment type="subcellular location">
    <subcellularLocation>
        <location evidence="10">Cytoplasm</location>
    </subcellularLocation>
</comment>
<dbReference type="InterPro" id="IPR015421">
    <property type="entry name" value="PyrdxlP-dep_Trfase_major"/>
</dbReference>
<keyword evidence="3" id="KW-0028">Amino-acid biosynthesis</keyword>
<dbReference type="InterPro" id="IPR005814">
    <property type="entry name" value="Aminotrans_3"/>
</dbReference>
<keyword evidence="4 10" id="KW-0032">Aminotransferase</keyword>
<keyword evidence="10" id="KW-0963">Cytoplasm</keyword>
<dbReference type="GO" id="GO:0004015">
    <property type="term" value="F:adenosylmethionine-8-amino-7-oxononanoate transaminase activity"/>
    <property type="evidence" value="ECO:0007669"/>
    <property type="project" value="UniProtKB-UniRule"/>
</dbReference>
<sequence>MMPKTKSPIWHPFTQHALQNEMTKVVRGEGAYLHTADGRRIIDAISSWWVVTHGHCHPHIVSAIREQAGKLNQIIFAGYTHDPAEEVAALLLKLAPRGLDHVFFSDSGSASVEVALKMALGYWHNIGKQRIRIIVMQDSYHGDTVGAMSVGARGVFNAAYGPLLFDVTSIPFPAGGREQATLDALESACRNEMPAAFIVEPLILGAGGMLMYPAWVLREMKRICEASDVLFIADEVMTGWGRTGTLFACEQANVTPDIACYSKGLTGGALPLAVTLCRADIFDAHYSKDRTRTFFHSSSYTANPVACAAAKANLDLWQDQETRQRVASVATMQEQAIEPFRADPRFANIRQTGTITALDLKTNDAGYLAGIGPKLQAFFKARNLLLRPLGNTIYVMPPYCVTAIDLDQIYAAIRDSADAQA</sequence>
<evidence type="ECO:0000256" key="5">
    <source>
        <dbReference type="ARBA" id="ARBA00022679"/>
    </source>
</evidence>
<dbReference type="Gene3D" id="3.40.640.10">
    <property type="entry name" value="Type I PLP-dependent aspartate aminotransferase-like (Major domain)"/>
    <property type="match status" value="1"/>
</dbReference>
<dbReference type="EMBL" id="LLXX01000187">
    <property type="protein sequence ID" value="KRQ97071.1"/>
    <property type="molecule type" value="Genomic_DNA"/>
</dbReference>
<gene>
    <name evidence="10" type="primary">bioA</name>
    <name evidence="11" type="ORF">CP49_28880</name>
</gene>
<evidence type="ECO:0000313" key="12">
    <source>
        <dbReference type="Proteomes" id="UP000051913"/>
    </source>
</evidence>
<dbReference type="HAMAP" id="MF_00834">
    <property type="entry name" value="BioA"/>
    <property type="match status" value="1"/>
</dbReference>
<keyword evidence="3" id="KW-0055">Arginine biosynthesis</keyword>
<keyword evidence="12" id="KW-1185">Reference proteome</keyword>
<comment type="cofactor">
    <cofactor evidence="1 10">
        <name>pyridoxal 5'-phosphate</name>
        <dbReference type="ChEBI" id="CHEBI:597326"/>
    </cofactor>
</comment>
<keyword evidence="6 10" id="KW-0949">S-adenosyl-L-methionine</keyword>
<keyword evidence="8 10" id="KW-0663">Pyridoxal phosphate</keyword>
<dbReference type="RefSeq" id="WP_057846716.1">
    <property type="nucleotide sequence ID" value="NZ_LLXX01000187.1"/>
</dbReference>
<dbReference type="GO" id="GO:0030170">
    <property type="term" value="F:pyridoxal phosphate binding"/>
    <property type="evidence" value="ECO:0007669"/>
    <property type="project" value="UniProtKB-UniRule"/>
</dbReference>
<evidence type="ECO:0000256" key="9">
    <source>
        <dbReference type="ARBA" id="ARBA00048449"/>
    </source>
</evidence>
<protein>
    <recommendedName>
        <fullName evidence="10">Adenosylmethionine-8-amino-7-oxononanoate aminotransferase</fullName>
        <ecNumber evidence="10">2.6.1.62</ecNumber>
    </recommendedName>
    <alternativeName>
        <fullName evidence="10">7,8-diamino-pelargonic acid aminotransferase</fullName>
        <shortName evidence="10">DAPA AT</shortName>
        <shortName evidence="10">DAPA aminotransferase</shortName>
    </alternativeName>
    <alternativeName>
        <fullName evidence="10">7,8-diaminononanoate synthase</fullName>
        <shortName evidence="10">DANS</shortName>
    </alternativeName>
    <alternativeName>
        <fullName evidence="10">Diaminopelargonic acid synthase</fullName>
    </alternativeName>
</protein>
<feature type="binding site" evidence="10">
    <location>
        <position position="263"/>
    </location>
    <ligand>
        <name>substrate</name>
    </ligand>
</feature>
<accession>A0A0R3KJ58</accession>
<evidence type="ECO:0000256" key="1">
    <source>
        <dbReference type="ARBA" id="ARBA00001933"/>
    </source>
</evidence>
<evidence type="ECO:0000256" key="4">
    <source>
        <dbReference type="ARBA" id="ARBA00022576"/>
    </source>
</evidence>
<dbReference type="InterPro" id="IPR005815">
    <property type="entry name" value="BioA"/>
</dbReference>
<proteinExistence type="inferred from homology"/>
<feature type="binding site" evidence="10">
    <location>
        <position position="48"/>
    </location>
    <ligand>
        <name>substrate</name>
    </ligand>
</feature>
<reference evidence="11 12" key="1">
    <citation type="submission" date="2014-03" db="EMBL/GenBank/DDBJ databases">
        <title>Bradyrhizobium valentinum sp. nov., isolated from effective nodules of Lupinus mariae-josephae, a lupine endemic of basic-lime soils in Eastern Spain.</title>
        <authorList>
            <person name="Duran D."/>
            <person name="Rey L."/>
            <person name="Navarro A."/>
            <person name="Busquets A."/>
            <person name="Imperial J."/>
            <person name="Ruiz-Argueso T."/>
        </authorList>
    </citation>
    <scope>NUCLEOTIDE SEQUENCE [LARGE SCALE GENOMIC DNA]</scope>
    <source>
        <strain evidence="11 12">LmjM3</strain>
    </source>
</reference>
<name>A0A0R3KJ58_9BRAD</name>
<dbReference type="SUPFAM" id="SSF53383">
    <property type="entry name" value="PLP-dependent transferases"/>
    <property type="match status" value="1"/>
</dbReference>
<dbReference type="FunFam" id="3.40.640.10:FF:000004">
    <property type="entry name" value="Acetylornithine aminotransferase"/>
    <property type="match status" value="1"/>
</dbReference>
<dbReference type="Gene3D" id="3.90.1150.10">
    <property type="entry name" value="Aspartate Aminotransferase, domain 1"/>
    <property type="match status" value="1"/>
</dbReference>